<feature type="domain" description="PNPLA" evidence="10">
    <location>
        <begin position="487"/>
        <end position="694"/>
    </location>
</feature>
<dbReference type="Pfam" id="PF01734">
    <property type="entry name" value="Patatin"/>
    <property type="match status" value="1"/>
</dbReference>
<dbReference type="PROSITE" id="PS00518">
    <property type="entry name" value="ZF_RING_1"/>
    <property type="match status" value="1"/>
</dbReference>
<dbReference type="PROSITE" id="PS51635">
    <property type="entry name" value="PNPLA"/>
    <property type="match status" value="1"/>
</dbReference>
<feature type="short sequence motif" description="GXGXXG" evidence="8">
    <location>
        <begin position="491"/>
        <end position="496"/>
    </location>
</feature>
<keyword evidence="6 8" id="KW-0443">Lipid metabolism</keyword>
<keyword evidence="3 8" id="KW-0378">Hydrolase</keyword>
<keyword evidence="2 7" id="KW-0863">Zinc-finger</keyword>
<sequence length="971" mass="108022">MTSFPWITFETSRSGNIVTHYEPELRPALSESQADNAERNYRPSFVTFVGRRSKAILLDRLLGGDLAVPVHKEVYLWSLPRQNGSPPFVIIDCGMQNSQSQPPNPSAARSATPATSWSLPEIRNVSATLCARVFSPFSSVICCFVSDLGGPKAVANWLADFADAATAQDLPTVPRILLVVETTSDTFDESIATSKAIAHVQQASHTNDCVHKNQLDHLNIGEIEVLGLQSYKSTAARARALKRRLLAMSEKSMKERAGKLTQFNHSHVQALTKQALGHISTKTDEPFQLANASRSKGFTTSLLEACLSDFFSQLPSQAWLWHFAAPLVASALLLASYPPGAHNFAPDYLFDALYATPCKAAIATYTMFEDIQHKFISAVLREFKNVFEIYNSNTWSASDIHRETLRTNHTHMASLKSHRTCFSCFLRMPEKVLTCGHALCDPCIRIFGTRCRSERNTFEIIDCILCGVNFMSHKFRFVPPTAGIRMLSIDGGGVRGVIPLVFLQQLDRTLAPLGCAIKDHFDFVCGTSAGGLVAIGMFLLQWDATESIQRYEQVAAKTFGRRKALISRALQLIVAYVEDGQYSLDAVQEAFRKTFNSNLQMFNPLRNDTKVAVTTTAVDDSLPWLFTNYNGGKRPKSVGYDVVRAEKAKNDITVSDAACCTSAAPWFFKPQAVSSLGTYQDGGLQHNNPASIAQWESRFLWPHRDNPDFALSLGTGFAAEPASLGLVIPRFYTRLFKSFMRNLNGEDAWIRFHNSLDPKTRPRYHRLNVKFTGPEPSLDDAKQIPSLKAAVIRQLEEEKATLTPVVDSMLASMFYFELDALPIPDGNGYLCLGYIHCRLDLPVGGLRYLYDRLLETSSWFLVQGSPIQCVQFIPKGPPPFKRRINFRVDSMDEVIAFSLGGITSTTTLISGFPTRLEKLIEDQSLVRPFGTLDHVVSEKPLPATPVKRPSVIETSERVHDAKRPRVKTGFF</sequence>
<dbReference type="InterPro" id="IPR001841">
    <property type="entry name" value="Znf_RING"/>
</dbReference>
<keyword evidence="5 8" id="KW-0442">Lipid degradation</keyword>
<dbReference type="Proteomes" id="UP000291422">
    <property type="component" value="Unassembled WGS sequence"/>
</dbReference>
<name>A0A4Q4N454_ALTAL</name>
<dbReference type="GO" id="GO:0016020">
    <property type="term" value="C:membrane"/>
    <property type="evidence" value="ECO:0007669"/>
    <property type="project" value="TreeGrafter"/>
</dbReference>
<protein>
    <recommendedName>
        <fullName evidence="13">FabD/lysophospholipase-like protein</fullName>
    </recommendedName>
</protein>
<dbReference type="PANTHER" id="PTHR24185">
    <property type="entry name" value="CALCIUM-INDEPENDENT PHOSPHOLIPASE A2-GAMMA"/>
    <property type="match status" value="1"/>
</dbReference>
<dbReference type="Gene3D" id="3.40.1090.10">
    <property type="entry name" value="Cytosolic phospholipase A2 catalytic domain"/>
    <property type="match status" value="1"/>
</dbReference>
<comment type="caution">
    <text evidence="11">The sequence shown here is derived from an EMBL/GenBank/DDBJ whole genome shotgun (WGS) entry which is preliminary data.</text>
</comment>
<keyword evidence="4" id="KW-0862">Zinc</keyword>
<keyword evidence="1" id="KW-0479">Metal-binding</keyword>
<evidence type="ECO:0000256" key="3">
    <source>
        <dbReference type="ARBA" id="ARBA00022801"/>
    </source>
</evidence>
<feature type="domain" description="RING-type" evidence="9">
    <location>
        <begin position="421"/>
        <end position="455"/>
    </location>
</feature>
<evidence type="ECO:0000256" key="4">
    <source>
        <dbReference type="ARBA" id="ARBA00022833"/>
    </source>
</evidence>
<dbReference type="InterPro" id="IPR002641">
    <property type="entry name" value="PNPLA_dom"/>
</dbReference>
<evidence type="ECO:0008006" key="13">
    <source>
        <dbReference type="Google" id="ProtNLM"/>
    </source>
</evidence>
<dbReference type="CDD" id="cd07199">
    <property type="entry name" value="Pat17_PNPLA8_PNPLA9_like"/>
    <property type="match status" value="1"/>
</dbReference>
<dbReference type="PANTHER" id="PTHR24185:SF1">
    <property type="entry name" value="CALCIUM-INDEPENDENT PHOSPHOLIPASE A2-GAMMA"/>
    <property type="match status" value="1"/>
</dbReference>
<dbReference type="InterPro" id="IPR017907">
    <property type="entry name" value="Znf_RING_CS"/>
</dbReference>
<reference evidence="12" key="1">
    <citation type="journal article" date="2019" name="bioRxiv">
        <title>Genomics, evolutionary history and diagnostics of the Alternaria alternata species group including apple and Asian pear pathotypes.</title>
        <authorList>
            <person name="Armitage A.D."/>
            <person name="Cockerton H.M."/>
            <person name="Sreenivasaprasad S."/>
            <person name="Woodhall J.W."/>
            <person name="Lane C.R."/>
            <person name="Harrison R.J."/>
            <person name="Clarkson J.P."/>
        </authorList>
    </citation>
    <scope>NUCLEOTIDE SEQUENCE [LARGE SCALE GENOMIC DNA]</scope>
    <source>
        <strain evidence="12">FERA 1177</strain>
    </source>
</reference>
<evidence type="ECO:0000256" key="7">
    <source>
        <dbReference type="PROSITE-ProRule" id="PRU00175"/>
    </source>
</evidence>
<dbReference type="VEuPathDB" id="FungiDB:CC77DRAFT_443365"/>
<evidence type="ECO:0000256" key="2">
    <source>
        <dbReference type="ARBA" id="ARBA00022771"/>
    </source>
</evidence>
<evidence type="ECO:0000259" key="10">
    <source>
        <dbReference type="PROSITE" id="PS51635"/>
    </source>
</evidence>
<feature type="active site" description="Nucleophile" evidence="8">
    <location>
        <position position="528"/>
    </location>
</feature>
<dbReference type="GO" id="GO:0008270">
    <property type="term" value="F:zinc ion binding"/>
    <property type="evidence" value="ECO:0007669"/>
    <property type="project" value="UniProtKB-KW"/>
</dbReference>
<gene>
    <name evidence="11" type="ORF">AA0117_g10721</name>
</gene>
<dbReference type="GO" id="GO:0019369">
    <property type="term" value="P:arachidonate metabolic process"/>
    <property type="evidence" value="ECO:0007669"/>
    <property type="project" value="TreeGrafter"/>
</dbReference>
<dbReference type="EMBL" id="PDXD01000043">
    <property type="protein sequence ID" value="RYN70143.1"/>
    <property type="molecule type" value="Genomic_DNA"/>
</dbReference>
<organism evidence="11 12">
    <name type="scientific">Alternaria alternata</name>
    <name type="common">Alternaria rot fungus</name>
    <name type="synonym">Torula alternata</name>
    <dbReference type="NCBI Taxonomy" id="5599"/>
    <lineage>
        <taxon>Eukaryota</taxon>
        <taxon>Fungi</taxon>
        <taxon>Dikarya</taxon>
        <taxon>Ascomycota</taxon>
        <taxon>Pezizomycotina</taxon>
        <taxon>Dothideomycetes</taxon>
        <taxon>Pleosporomycetidae</taxon>
        <taxon>Pleosporales</taxon>
        <taxon>Pleosporineae</taxon>
        <taxon>Pleosporaceae</taxon>
        <taxon>Alternaria</taxon>
        <taxon>Alternaria sect. Alternaria</taxon>
        <taxon>Alternaria alternata complex</taxon>
    </lineage>
</organism>
<evidence type="ECO:0000313" key="12">
    <source>
        <dbReference type="Proteomes" id="UP000291422"/>
    </source>
</evidence>
<proteinExistence type="predicted"/>
<evidence type="ECO:0000256" key="6">
    <source>
        <dbReference type="ARBA" id="ARBA00023098"/>
    </source>
</evidence>
<dbReference type="InterPro" id="IPR016035">
    <property type="entry name" value="Acyl_Trfase/lysoPLipase"/>
</dbReference>
<evidence type="ECO:0000313" key="11">
    <source>
        <dbReference type="EMBL" id="RYN70143.1"/>
    </source>
</evidence>
<feature type="short sequence motif" description="GXSXG" evidence="8">
    <location>
        <begin position="526"/>
        <end position="530"/>
    </location>
</feature>
<evidence type="ECO:0000256" key="5">
    <source>
        <dbReference type="ARBA" id="ARBA00022963"/>
    </source>
</evidence>
<evidence type="ECO:0000259" key="9">
    <source>
        <dbReference type="PROSITE" id="PS50089"/>
    </source>
</evidence>
<feature type="active site" description="Proton acceptor" evidence="8">
    <location>
        <position position="681"/>
    </location>
</feature>
<dbReference type="PROSITE" id="PS50089">
    <property type="entry name" value="ZF_RING_2"/>
    <property type="match status" value="1"/>
</dbReference>
<feature type="short sequence motif" description="DGA/G" evidence="8">
    <location>
        <begin position="681"/>
        <end position="683"/>
    </location>
</feature>
<dbReference type="AlphaFoldDB" id="A0A4Q4N454"/>
<accession>A0A4Q4N454</accession>
<dbReference type="SUPFAM" id="SSF52151">
    <property type="entry name" value="FabD/lysophospholipase-like"/>
    <property type="match status" value="1"/>
</dbReference>
<evidence type="ECO:0000256" key="1">
    <source>
        <dbReference type="ARBA" id="ARBA00022723"/>
    </source>
</evidence>
<dbReference type="GO" id="GO:0047499">
    <property type="term" value="F:calcium-independent phospholipase A2 activity"/>
    <property type="evidence" value="ECO:0007669"/>
    <property type="project" value="TreeGrafter"/>
</dbReference>
<dbReference type="GO" id="GO:0046486">
    <property type="term" value="P:glycerolipid metabolic process"/>
    <property type="evidence" value="ECO:0007669"/>
    <property type="project" value="UniProtKB-ARBA"/>
</dbReference>
<evidence type="ECO:0000256" key="8">
    <source>
        <dbReference type="PROSITE-ProRule" id="PRU01161"/>
    </source>
</evidence>
<dbReference type="GO" id="GO:0016042">
    <property type="term" value="P:lipid catabolic process"/>
    <property type="evidence" value="ECO:0007669"/>
    <property type="project" value="UniProtKB-UniRule"/>
</dbReference>